<dbReference type="Pfam" id="PF00497">
    <property type="entry name" value="SBP_bac_3"/>
    <property type="match status" value="1"/>
</dbReference>
<feature type="chain" id="PRO_5011697921" evidence="6">
    <location>
        <begin position="23"/>
        <end position="306"/>
    </location>
</feature>
<dbReference type="EMBL" id="FOFG01000006">
    <property type="protein sequence ID" value="SEQ63669.1"/>
    <property type="molecule type" value="Genomic_DNA"/>
</dbReference>
<feature type="region of interest" description="Disordered" evidence="5">
    <location>
        <begin position="24"/>
        <end position="50"/>
    </location>
</feature>
<dbReference type="AlphaFoldDB" id="A0A1H9HMU0"/>
<keyword evidence="3 6" id="KW-0732">Signal</keyword>
<dbReference type="SMART" id="SM00062">
    <property type="entry name" value="PBPb"/>
    <property type="match status" value="1"/>
</dbReference>
<accession>A0A1H9HMU0</accession>
<keyword evidence="9" id="KW-1185">Reference proteome</keyword>
<dbReference type="PROSITE" id="PS01039">
    <property type="entry name" value="SBP_BACTERIAL_3"/>
    <property type="match status" value="1"/>
</dbReference>
<organism evidence="8 9">
    <name type="scientific">Faunimonas pinastri</name>
    <dbReference type="NCBI Taxonomy" id="1855383"/>
    <lineage>
        <taxon>Bacteria</taxon>
        <taxon>Pseudomonadati</taxon>
        <taxon>Pseudomonadota</taxon>
        <taxon>Alphaproteobacteria</taxon>
        <taxon>Hyphomicrobiales</taxon>
        <taxon>Afifellaceae</taxon>
        <taxon>Faunimonas</taxon>
    </lineage>
</organism>
<dbReference type="STRING" id="1855383.SAMN05216548_10696"/>
<evidence type="ECO:0000256" key="1">
    <source>
        <dbReference type="ARBA" id="ARBA00004196"/>
    </source>
</evidence>
<dbReference type="Gene3D" id="3.40.190.10">
    <property type="entry name" value="Periplasmic binding protein-like II"/>
    <property type="match status" value="2"/>
</dbReference>
<evidence type="ECO:0000256" key="4">
    <source>
        <dbReference type="RuleBase" id="RU003744"/>
    </source>
</evidence>
<evidence type="ECO:0000256" key="5">
    <source>
        <dbReference type="SAM" id="MobiDB-lite"/>
    </source>
</evidence>
<evidence type="ECO:0000256" key="3">
    <source>
        <dbReference type="ARBA" id="ARBA00022729"/>
    </source>
</evidence>
<feature type="domain" description="Solute-binding protein family 3/N-terminal" evidence="7">
    <location>
        <begin position="79"/>
        <end position="304"/>
    </location>
</feature>
<evidence type="ECO:0000256" key="2">
    <source>
        <dbReference type="ARBA" id="ARBA00010333"/>
    </source>
</evidence>
<feature type="signal peptide" evidence="6">
    <location>
        <begin position="1"/>
        <end position="22"/>
    </location>
</feature>
<comment type="similarity">
    <text evidence="2 4">Belongs to the bacterial solute-binding protein 3 family.</text>
</comment>
<dbReference type="GO" id="GO:0030313">
    <property type="term" value="C:cell envelope"/>
    <property type="evidence" value="ECO:0007669"/>
    <property type="project" value="UniProtKB-SubCell"/>
</dbReference>
<comment type="subcellular location">
    <subcellularLocation>
        <location evidence="1">Cell envelope</location>
    </subcellularLocation>
</comment>
<dbReference type="InterPro" id="IPR018313">
    <property type="entry name" value="SBP_3_CS"/>
</dbReference>
<sequence length="306" mass="33084">MSLSRLLRLACLLVLCTGAAYGQDARSPATTPAPPPPLTTVPATPSPMAAAAQGAEPVIPNFWDPHARLERPSAHDLHTIRFLLTDDFPPFSFRDRRGVLIGFDVDLVRAVCDVLAVPCAIQVRPFDTLVQGLADKQGDAIVAGLDPTGGNAQLISTSPYLKIPARFVTRRDRPFDPANKVLRRTVAAVCGSAHEAYLKALFPNLQLACKPDLATALAELRAGHAAAVFGNAVNLAFWLNGAQSADCCAFAGGPYLDERYFGAGLAIDLRPDDRRLKAALDYALREVQRNGSYEELYLRYFPIGLF</sequence>
<protein>
    <submittedName>
        <fullName evidence="8">Amino acid ABC transporter substrate-binding protein, PAAT family</fullName>
    </submittedName>
</protein>
<reference evidence="8 9" key="1">
    <citation type="submission" date="2016-10" db="EMBL/GenBank/DDBJ databases">
        <authorList>
            <person name="de Groot N.N."/>
        </authorList>
    </citation>
    <scope>NUCLEOTIDE SEQUENCE [LARGE SCALE GENOMIC DNA]</scope>
    <source>
        <strain evidence="8 9">A52C2</strain>
    </source>
</reference>
<evidence type="ECO:0000256" key="6">
    <source>
        <dbReference type="SAM" id="SignalP"/>
    </source>
</evidence>
<dbReference type="PANTHER" id="PTHR35936">
    <property type="entry name" value="MEMBRANE-BOUND LYTIC MUREIN TRANSGLYCOSYLASE F"/>
    <property type="match status" value="1"/>
</dbReference>
<dbReference type="InterPro" id="IPR001638">
    <property type="entry name" value="Solute-binding_3/MltF_N"/>
</dbReference>
<name>A0A1H9HMU0_9HYPH</name>
<proteinExistence type="inferred from homology"/>
<evidence type="ECO:0000259" key="7">
    <source>
        <dbReference type="SMART" id="SM00062"/>
    </source>
</evidence>
<dbReference type="SUPFAM" id="SSF53850">
    <property type="entry name" value="Periplasmic binding protein-like II"/>
    <property type="match status" value="1"/>
</dbReference>
<dbReference type="PANTHER" id="PTHR35936:SF35">
    <property type="entry name" value="L-CYSTINE-BINDING PROTEIN TCYJ"/>
    <property type="match status" value="1"/>
</dbReference>
<dbReference type="Proteomes" id="UP000199647">
    <property type="component" value="Unassembled WGS sequence"/>
</dbReference>
<evidence type="ECO:0000313" key="9">
    <source>
        <dbReference type="Proteomes" id="UP000199647"/>
    </source>
</evidence>
<evidence type="ECO:0000313" key="8">
    <source>
        <dbReference type="EMBL" id="SEQ63669.1"/>
    </source>
</evidence>
<gene>
    <name evidence="8" type="ORF">SAMN05216548_10696</name>
</gene>